<evidence type="ECO:0000313" key="1">
    <source>
        <dbReference type="EMBL" id="CEO46081.1"/>
    </source>
</evidence>
<reference evidence="1" key="1">
    <citation type="submission" date="2015-01" db="EMBL/GenBank/DDBJ databases">
        <authorList>
            <person name="Durling Mikael"/>
        </authorList>
    </citation>
    <scope>NUCLEOTIDE SEQUENCE</scope>
</reference>
<dbReference type="EMBL" id="CDPU01000004">
    <property type="protein sequence ID" value="CEO46081.1"/>
    <property type="molecule type" value="Genomic_DNA"/>
</dbReference>
<gene>
    <name evidence="1" type="ORF">BN869_000002136_1</name>
</gene>
<protein>
    <submittedName>
        <fullName evidence="1">Uncharacterized protein</fullName>
    </submittedName>
</protein>
<proteinExistence type="predicted"/>
<sequence length="194" mass="21896">MTPSSRAVSAYIEGGNDYSLPEASTSELLAQTLRQPYLDRGCEYVSRHWTKGKWKRGDLIGKNGSDPETKAQSASYAAPDCWDKISERRVATSTGHMPHIERPPSAPLGWGGYDKFHHWQASGRQVTKDMVEEEDWSVDIDTPFDFVNEAGEVLDTVPPVVREQDLLLSLIRPLYCMNSSTREKNESRKLPQRV</sequence>
<dbReference type="AlphaFoldDB" id="A0A0B7JUA2"/>
<accession>A0A0B7JUA2</accession>
<name>A0A0B7JUA2_BIOOC</name>
<organism evidence="1">
    <name type="scientific">Bionectria ochroleuca</name>
    <name type="common">Gliocladium roseum</name>
    <dbReference type="NCBI Taxonomy" id="29856"/>
    <lineage>
        <taxon>Eukaryota</taxon>
        <taxon>Fungi</taxon>
        <taxon>Dikarya</taxon>
        <taxon>Ascomycota</taxon>
        <taxon>Pezizomycotina</taxon>
        <taxon>Sordariomycetes</taxon>
        <taxon>Hypocreomycetidae</taxon>
        <taxon>Hypocreales</taxon>
        <taxon>Bionectriaceae</taxon>
        <taxon>Clonostachys</taxon>
    </lineage>
</organism>